<dbReference type="AlphaFoldDB" id="A0ABD1EZG7"/>
<evidence type="ECO:0000313" key="3">
    <source>
        <dbReference type="Proteomes" id="UP001566132"/>
    </source>
</evidence>
<evidence type="ECO:0000256" key="1">
    <source>
        <dbReference type="SAM" id="SignalP"/>
    </source>
</evidence>
<keyword evidence="1" id="KW-0732">Signal</keyword>
<organism evidence="2 3">
    <name type="scientific">Hypothenemus hampei</name>
    <name type="common">Coffee berry borer</name>
    <dbReference type="NCBI Taxonomy" id="57062"/>
    <lineage>
        <taxon>Eukaryota</taxon>
        <taxon>Metazoa</taxon>
        <taxon>Ecdysozoa</taxon>
        <taxon>Arthropoda</taxon>
        <taxon>Hexapoda</taxon>
        <taxon>Insecta</taxon>
        <taxon>Pterygota</taxon>
        <taxon>Neoptera</taxon>
        <taxon>Endopterygota</taxon>
        <taxon>Coleoptera</taxon>
        <taxon>Polyphaga</taxon>
        <taxon>Cucujiformia</taxon>
        <taxon>Curculionidae</taxon>
        <taxon>Scolytinae</taxon>
        <taxon>Hypothenemus</taxon>
    </lineage>
</organism>
<name>A0ABD1EZG7_HYPHA</name>
<accession>A0ABD1EZG7</accession>
<comment type="caution">
    <text evidence="2">The sequence shown here is derived from an EMBL/GenBank/DDBJ whole genome shotgun (WGS) entry which is preliminary data.</text>
</comment>
<protein>
    <submittedName>
        <fullName evidence="2">Uncharacterized protein</fullName>
    </submittedName>
</protein>
<feature type="chain" id="PRO_5044886010" evidence="1">
    <location>
        <begin position="36"/>
        <end position="143"/>
    </location>
</feature>
<feature type="signal peptide" evidence="1">
    <location>
        <begin position="1"/>
        <end position="35"/>
    </location>
</feature>
<proteinExistence type="predicted"/>
<keyword evidence="3" id="KW-1185">Reference proteome</keyword>
<sequence>MNTSSPNNRSSCKSIILMALAILLVYELASSVAEAYPASYPAYYSPMGLEEQNPNYVNLQQAIERIRQAFMQNNEIENTNTENLDRGELQNKPIELRVRRRPRINCSQFFSKGGLDFGTRQNDPGSIENCLRTIRTELHHFGK</sequence>
<reference evidence="2 3" key="1">
    <citation type="submission" date="2024-05" db="EMBL/GenBank/DDBJ databases">
        <title>Genetic variation in Jamaican populations of the coffee berry borer (Hypothenemus hampei).</title>
        <authorList>
            <person name="Errbii M."/>
            <person name="Myrie A."/>
        </authorList>
    </citation>
    <scope>NUCLEOTIDE SEQUENCE [LARGE SCALE GENOMIC DNA]</scope>
    <source>
        <strain evidence="2">JA-Hopewell-2020-01-JO</strain>
        <tissue evidence="2">Whole body</tissue>
    </source>
</reference>
<evidence type="ECO:0000313" key="2">
    <source>
        <dbReference type="EMBL" id="KAL1506442.1"/>
    </source>
</evidence>
<gene>
    <name evidence="2" type="ORF">ABEB36_005808</name>
</gene>
<dbReference type="Proteomes" id="UP001566132">
    <property type="component" value="Unassembled WGS sequence"/>
</dbReference>
<dbReference type="EMBL" id="JBDJPC010000004">
    <property type="protein sequence ID" value="KAL1506442.1"/>
    <property type="molecule type" value="Genomic_DNA"/>
</dbReference>